<dbReference type="InterPro" id="IPR020846">
    <property type="entry name" value="MFS_dom"/>
</dbReference>
<dbReference type="GO" id="GO:0005886">
    <property type="term" value="C:plasma membrane"/>
    <property type="evidence" value="ECO:0007669"/>
    <property type="project" value="UniProtKB-SubCell"/>
</dbReference>
<evidence type="ECO:0000256" key="6">
    <source>
        <dbReference type="SAM" id="Phobius"/>
    </source>
</evidence>
<evidence type="ECO:0000259" key="7">
    <source>
        <dbReference type="PROSITE" id="PS50850"/>
    </source>
</evidence>
<feature type="transmembrane region" description="Helical" evidence="6">
    <location>
        <begin position="473"/>
        <end position="495"/>
    </location>
</feature>
<evidence type="ECO:0000256" key="2">
    <source>
        <dbReference type="ARBA" id="ARBA00022448"/>
    </source>
</evidence>
<accession>A0AB39L1H7</accession>
<evidence type="ECO:0000256" key="5">
    <source>
        <dbReference type="ARBA" id="ARBA00023136"/>
    </source>
</evidence>
<feature type="transmembrane region" description="Helical" evidence="6">
    <location>
        <begin position="291"/>
        <end position="314"/>
    </location>
</feature>
<evidence type="ECO:0000256" key="4">
    <source>
        <dbReference type="ARBA" id="ARBA00022989"/>
    </source>
</evidence>
<dbReference type="KEGG" id="spue:AB5L97_17145"/>
<keyword evidence="2" id="KW-0813">Transport</keyword>
<dbReference type="InterPro" id="IPR011701">
    <property type="entry name" value="MFS"/>
</dbReference>
<dbReference type="PROSITE" id="PS50850">
    <property type="entry name" value="MFS"/>
    <property type="match status" value="1"/>
</dbReference>
<dbReference type="PANTHER" id="PTHR42718">
    <property type="entry name" value="MAJOR FACILITATOR SUPERFAMILY MULTIDRUG TRANSPORTER MFSC"/>
    <property type="match status" value="1"/>
</dbReference>
<name>A0AB39L1H7_9MICC</name>
<dbReference type="EMBL" id="CP163302">
    <property type="protein sequence ID" value="XDP44971.1"/>
    <property type="molecule type" value="Genomic_DNA"/>
</dbReference>
<feature type="transmembrane region" description="Helical" evidence="6">
    <location>
        <begin position="100"/>
        <end position="120"/>
    </location>
</feature>
<reference evidence="8" key="1">
    <citation type="submission" date="2024-07" db="EMBL/GenBank/DDBJ databases">
        <authorList>
            <person name="fu j."/>
        </authorList>
    </citation>
    <scope>NUCLEOTIDE SEQUENCE</scope>
    <source>
        <strain evidence="8">P10A9</strain>
    </source>
</reference>
<dbReference type="Gene3D" id="1.20.1720.10">
    <property type="entry name" value="Multidrug resistance protein D"/>
    <property type="match status" value="1"/>
</dbReference>
<dbReference type="AlphaFoldDB" id="A0AB39L1H7"/>
<feature type="transmembrane region" description="Helical" evidence="6">
    <location>
        <begin position="65"/>
        <end position="88"/>
    </location>
</feature>
<dbReference type="CDD" id="cd17321">
    <property type="entry name" value="MFS_MMR_MDR_like"/>
    <property type="match status" value="1"/>
</dbReference>
<feature type="transmembrane region" description="Helical" evidence="6">
    <location>
        <begin position="221"/>
        <end position="244"/>
    </location>
</feature>
<protein>
    <submittedName>
        <fullName evidence="8">MFS transporter</fullName>
    </submittedName>
</protein>
<organism evidence="8">
    <name type="scientific">Sinomonas puerhi</name>
    <dbReference type="NCBI Taxonomy" id="3238584"/>
    <lineage>
        <taxon>Bacteria</taxon>
        <taxon>Bacillati</taxon>
        <taxon>Actinomycetota</taxon>
        <taxon>Actinomycetes</taxon>
        <taxon>Micrococcales</taxon>
        <taxon>Micrococcaceae</taxon>
        <taxon>Sinomonas</taxon>
    </lineage>
</organism>
<feature type="transmembrane region" description="Helical" evidence="6">
    <location>
        <begin position="161"/>
        <end position="183"/>
    </location>
</feature>
<dbReference type="GO" id="GO:0022857">
    <property type="term" value="F:transmembrane transporter activity"/>
    <property type="evidence" value="ECO:0007669"/>
    <property type="project" value="InterPro"/>
</dbReference>
<proteinExistence type="predicted"/>
<dbReference type="PANTHER" id="PTHR42718:SF9">
    <property type="entry name" value="MAJOR FACILITATOR SUPERFAMILY MULTIDRUG TRANSPORTER MFSC"/>
    <property type="match status" value="1"/>
</dbReference>
<feature type="transmembrane region" description="Helical" evidence="6">
    <location>
        <begin position="383"/>
        <end position="401"/>
    </location>
</feature>
<evidence type="ECO:0000256" key="3">
    <source>
        <dbReference type="ARBA" id="ARBA00022692"/>
    </source>
</evidence>
<dbReference type="Gene3D" id="1.20.1250.20">
    <property type="entry name" value="MFS general substrate transporter like domains"/>
    <property type="match status" value="1"/>
</dbReference>
<keyword evidence="4 6" id="KW-1133">Transmembrane helix</keyword>
<dbReference type="Pfam" id="PF07690">
    <property type="entry name" value="MFS_1"/>
    <property type="match status" value="1"/>
</dbReference>
<keyword evidence="3 6" id="KW-0812">Transmembrane</keyword>
<gene>
    <name evidence="8" type="ORF">AB5L97_17145</name>
</gene>
<feature type="transmembrane region" description="Helical" evidence="6">
    <location>
        <begin position="250"/>
        <end position="270"/>
    </location>
</feature>
<feature type="transmembrane region" description="Helical" evidence="6">
    <location>
        <begin position="326"/>
        <end position="344"/>
    </location>
</feature>
<dbReference type="RefSeq" id="WP_369045569.1">
    <property type="nucleotide sequence ID" value="NZ_CP163302.1"/>
</dbReference>
<feature type="transmembrane region" description="Helical" evidence="6">
    <location>
        <begin position="132"/>
        <end position="149"/>
    </location>
</feature>
<keyword evidence="5 6" id="KW-0472">Membrane</keyword>
<comment type="subcellular location">
    <subcellularLocation>
        <location evidence="1">Cell membrane</location>
        <topology evidence="1">Multi-pass membrane protein</topology>
    </subcellularLocation>
</comment>
<sequence>MASIAPLPAQTRFQGNDKLLLGIVLGVITFWLFAGTMGTVAPNILLDINGAYADPVKKTWANPLVAVDAMNLAVSITALFSGMFIVVAGGLADRIGRVKIALTGNALGILGSLLIVFATGPVALPLMLGGRAIQGLSAACIMPATMALVKTYWDGPGRQRAVSMWSIGSWGGSGLAAIFGGYMSTLVNWRWIFVASIVISVISILLMWGTPESKVAQTGRFTLDVPGIGVFMVSMLALMIVLIFGSKIGWGSPITIVLVIVAVVGLYTLVRIERRANKPFIDFALFRNRTFTGATISNFLLNGTIGLLIVTQQLLQIGGGMKASDAGLLTIGYAVAIIAFIRLGEKLLQRFGPRQPMIWGSAIVGVATLLLMPTNLLLTEYRWLAVAAYALFGLGLAFYATPSTDAALANLPADQAGAGAGIYKMASSLGSAIGAAISLALFTAFSSSGAQFVGDVLINQGRTDNTAIRQAAVVALAFNLVMVIIAIVSIVVAVPKGKESVEAAK</sequence>
<evidence type="ECO:0000313" key="8">
    <source>
        <dbReference type="EMBL" id="XDP44971.1"/>
    </source>
</evidence>
<dbReference type="SUPFAM" id="SSF103473">
    <property type="entry name" value="MFS general substrate transporter"/>
    <property type="match status" value="2"/>
</dbReference>
<feature type="transmembrane region" description="Helical" evidence="6">
    <location>
        <begin position="20"/>
        <end position="45"/>
    </location>
</feature>
<feature type="transmembrane region" description="Helical" evidence="6">
    <location>
        <begin position="189"/>
        <end position="209"/>
    </location>
</feature>
<feature type="transmembrane region" description="Helical" evidence="6">
    <location>
        <begin position="356"/>
        <end position="377"/>
    </location>
</feature>
<evidence type="ECO:0000256" key="1">
    <source>
        <dbReference type="ARBA" id="ARBA00004651"/>
    </source>
</evidence>
<dbReference type="InterPro" id="IPR036259">
    <property type="entry name" value="MFS_trans_sf"/>
</dbReference>
<feature type="domain" description="Major facilitator superfamily (MFS) profile" evidence="7">
    <location>
        <begin position="19"/>
        <end position="498"/>
    </location>
</feature>